<dbReference type="EMBL" id="CAJEWN010000084">
    <property type="protein sequence ID" value="CAD2161240.1"/>
    <property type="molecule type" value="Genomic_DNA"/>
</dbReference>
<name>A0A6V7UPF0_MELEN</name>
<dbReference type="OrthoDB" id="5875034at2759"/>
<proteinExistence type="predicted"/>
<reference evidence="2 3" key="1">
    <citation type="submission" date="2020-08" db="EMBL/GenBank/DDBJ databases">
        <authorList>
            <person name="Koutsovoulos G."/>
            <person name="Danchin GJ E."/>
        </authorList>
    </citation>
    <scope>NUCLEOTIDE SEQUENCE [LARGE SCALE GENOMIC DNA]</scope>
</reference>
<evidence type="ECO:0000313" key="2">
    <source>
        <dbReference type="EMBL" id="CAD2161240.1"/>
    </source>
</evidence>
<dbReference type="Proteomes" id="UP000580250">
    <property type="component" value="Unassembled WGS sequence"/>
</dbReference>
<keyword evidence="1" id="KW-0732">Signal</keyword>
<evidence type="ECO:0000313" key="3">
    <source>
        <dbReference type="Proteomes" id="UP000580250"/>
    </source>
</evidence>
<organism evidence="2 3">
    <name type="scientific">Meloidogyne enterolobii</name>
    <name type="common">Root-knot nematode worm</name>
    <name type="synonym">Meloidogyne mayaguensis</name>
    <dbReference type="NCBI Taxonomy" id="390850"/>
    <lineage>
        <taxon>Eukaryota</taxon>
        <taxon>Metazoa</taxon>
        <taxon>Ecdysozoa</taxon>
        <taxon>Nematoda</taxon>
        <taxon>Chromadorea</taxon>
        <taxon>Rhabditida</taxon>
        <taxon>Tylenchina</taxon>
        <taxon>Tylenchomorpha</taxon>
        <taxon>Tylenchoidea</taxon>
        <taxon>Meloidogynidae</taxon>
        <taxon>Meloidogyninae</taxon>
        <taxon>Meloidogyne</taxon>
    </lineage>
</organism>
<dbReference type="AlphaFoldDB" id="A0A6V7UPF0"/>
<protein>
    <submittedName>
        <fullName evidence="2">Uncharacterized protein</fullName>
    </submittedName>
</protein>
<feature type="chain" id="PRO_5027736654" evidence="1">
    <location>
        <begin position="22"/>
        <end position="573"/>
    </location>
</feature>
<feature type="signal peptide" evidence="1">
    <location>
        <begin position="1"/>
        <end position="21"/>
    </location>
</feature>
<sequence>MGWKFILLSTVLIISLSCANGDNTLQIGLSSTSNSVIDTAADAIATASSATGDILLSLKNVGLKSSIFLKVIVPIGSMVMKEINPEPKSLVYRELMQLKQKTENIWNTNKLDIEFSTRKLGKKIIDMEYFHNVIFPTNTMMMHTESFVDPTVFKSPTFMNSFKSGCEFGSKAPKELLKYLSLRIVKFCTDAMTKNEIILLNYKRSYLLELSGRFNVSGRGFEFPDVGKYLKKFLILFEKLGNTSALEFNEIEMMSKNFPDFDSAFDAFFTELSLKNSINIDDEEPHDLCMLHELLVHTNFNRVRAEAYAISLRDHLIDIEYIAAICSNLTFHGNEKQMTKYTTQIADEINLIAIHTFNYLCSSLANAWPNVFHQIIEEKFKSLEITSPSARVLGMLIDSALQVIRETGEKNYQYQIMIAKIGGQEQFYEGLLNYCSHKTGVYGHNVIINRINLNLSDFTSIELQDGKMLKLRNFALKLNSTLKTEMDDIYNKETSYIVGQLKKKLPIFISDRLFKCWTMLRLYGDHWWSSCGNLTYAKRSYGYAELSGIASLRYETKGGTFGLCEKFLFNFFM</sequence>
<dbReference type="PROSITE" id="PS51257">
    <property type="entry name" value="PROKAR_LIPOPROTEIN"/>
    <property type="match status" value="1"/>
</dbReference>
<evidence type="ECO:0000256" key="1">
    <source>
        <dbReference type="SAM" id="SignalP"/>
    </source>
</evidence>
<accession>A0A6V7UPF0</accession>
<comment type="caution">
    <text evidence="2">The sequence shown here is derived from an EMBL/GenBank/DDBJ whole genome shotgun (WGS) entry which is preliminary data.</text>
</comment>
<gene>
    <name evidence="2" type="ORF">MENT_LOCUS14712</name>
</gene>